<evidence type="ECO:0000256" key="3">
    <source>
        <dbReference type="ARBA" id="ARBA00022833"/>
    </source>
</evidence>
<dbReference type="EMBL" id="CP093346">
    <property type="protein sequence ID" value="WOG95407.1"/>
    <property type="molecule type" value="Genomic_DNA"/>
</dbReference>
<dbReference type="InterPro" id="IPR006564">
    <property type="entry name" value="Znf_PMZ"/>
</dbReference>
<dbReference type="SMART" id="SM00575">
    <property type="entry name" value="ZnF_PMZ"/>
    <property type="match status" value="1"/>
</dbReference>
<evidence type="ECO:0000256" key="4">
    <source>
        <dbReference type="PROSITE-ProRule" id="PRU00325"/>
    </source>
</evidence>
<dbReference type="InterPro" id="IPR018289">
    <property type="entry name" value="MULE_transposase_dom"/>
</dbReference>
<dbReference type="AlphaFoldDB" id="A0AAF0WSN8"/>
<organism evidence="6 7">
    <name type="scientific">Daucus carota subsp. sativus</name>
    <name type="common">Carrot</name>
    <dbReference type="NCBI Taxonomy" id="79200"/>
    <lineage>
        <taxon>Eukaryota</taxon>
        <taxon>Viridiplantae</taxon>
        <taxon>Streptophyta</taxon>
        <taxon>Embryophyta</taxon>
        <taxon>Tracheophyta</taxon>
        <taxon>Spermatophyta</taxon>
        <taxon>Magnoliopsida</taxon>
        <taxon>eudicotyledons</taxon>
        <taxon>Gunneridae</taxon>
        <taxon>Pentapetalae</taxon>
        <taxon>asterids</taxon>
        <taxon>campanulids</taxon>
        <taxon>Apiales</taxon>
        <taxon>Apiaceae</taxon>
        <taxon>Apioideae</taxon>
        <taxon>Scandiceae</taxon>
        <taxon>Daucinae</taxon>
        <taxon>Daucus</taxon>
        <taxon>Daucus sect. Daucus</taxon>
    </lineage>
</organism>
<name>A0AAF0WSN8_DAUCS</name>
<evidence type="ECO:0000256" key="1">
    <source>
        <dbReference type="ARBA" id="ARBA00022723"/>
    </source>
</evidence>
<evidence type="ECO:0000259" key="5">
    <source>
        <dbReference type="PROSITE" id="PS50966"/>
    </source>
</evidence>
<dbReference type="InterPro" id="IPR007527">
    <property type="entry name" value="Znf_SWIM"/>
</dbReference>
<gene>
    <name evidence="6" type="ORF">DCAR_0414725</name>
</gene>
<dbReference type="Proteomes" id="UP000077755">
    <property type="component" value="Chromosome 4"/>
</dbReference>
<evidence type="ECO:0000313" key="7">
    <source>
        <dbReference type="Proteomes" id="UP000077755"/>
    </source>
</evidence>
<accession>A0AAF0WSN8</accession>
<dbReference type="PROSITE" id="PS50966">
    <property type="entry name" value="ZF_SWIM"/>
    <property type="match status" value="1"/>
</dbReference>
<reference evidence="6" key="1">
    <citation type="journal article" date="2016" name="Nat. Genet.">
        <title>A high-quality carrot genome assembly provides new insights into carotenoid accumulation and asterid genome evolution.</title>
        <authorList>
            <person name="Iorizzo M."/>
            <person name="Ellison S."/>
            <person name="Senalik D."/>
            <person name="Zeng P."/>
            <person name="Satapoomin P."/>
            <person name="Huang J."/>
            <person name="Bowman M."/>
            <person name="Iovene M."/>
            <person name="Sanseverino W."/>
            <person name="Cavagnaro P."/>
            <person name="Yildiz M."/>
            <person name="Macko-Podgorni A."/>
            <person name="Moranska E."/>
            <person name="Grzebelus E."/>
            <person name="Grzebelus D."/>
            <person name="Ashrafi H."/>
            <person name="Zheng Z."/>
            <person name="Cheng S."/>
            <person name="Spooner D."/>
            <person name="Van Deynze A."/>
            <person name="Simon P."/>
        </authorList>
    </citation>
    <scope>NUCLEOTIDE SEQUENCE</scope>
    <source>
        <tissue evidence="6">Leaf</tissue>
    </source>
</reference>
<dbReference type="Pfam" id="PF04434">
    <property type="entry name" value="SWIM"/>
    <property type="match status" value="1"/>
</dbReference>
<proteinExistence type="predicted"/>
<protein>
    <recommendedName>
        <fullName evidence="5">SWIM-type domain-containing protein</fullName>
    </recommendedName>
</protein>
<feature type="domain" description="SWIM-type" evidence="5">
    <location>
        <begin position="339"/>
        <end position="371"/>
    </location>
</feature>
<dbReference type="PANTHER" id="PTHR31973:SF187">
    <property type="entry name" value="MUTATOR TRANSPOSASE MUDRA PROTEIN"/>
    <property type="match status" value="1"/>
</dbReference>
<dbReference type="PANTHER" id="PTHR31973">
    <property type="entry name" value="POLYPROTEIN, PUTATIVE-RELATED"/>
    <property type="match status" value="1"/>
</dbReference>
<keyword evidence="7" id="KW-1185">Reference proteome</keyword>
<dbReference type="Pfam" id="PF10551">
    <property type="entry name" value="MULE"/>
    <property type="match status" value="1"/>
</dbReference>
<evidence type="ECO:0000256" key="2">
    <source>
        <dbReference type="ARBA" id="ARBA00022771"/>
    </source>
</evidence>
<reference evidence="6" key="2">
    <citation type="submission" date="2022-03" db="EMBL/GenBank/DDBJ databases">
        <title>Draft title - Genomic analysis of global carrot germplasm unveils the trajectory of domestication and the origin of high carotenoid orange carrot.</title>
        <authorList>
            <person name="Iorizzo M."/>
            <person name="Ellison S."/>
            <person name="Senalik D."/>
            <person name="Macko-Podgorni A."/>
            <person name="Grzebelus D."/>
            <person name="Bostan H."/>
            <person name="Rolling W."/>
            <person name="Curaba J."/>
            <person name="Simon P."/>
        </authorList>
    </citation>
    <scope>NUCLEOTIDE SEQUENCE</scope>
    <source>
        <tissue evidence="6">Leaf</tissue>
    </source>
</reference>
<dbReference type="GO" id="GO:0008270">
    <property type="term" value="F:zinc ion binding"/>
    <property type="evidence" value="ECO:0007669"/>
    <property type="project" value="UniProtKB-KW"/>
</dbReference>
<keyword evidence="3" id="KW-0862">Zinc</keyword>
<keyword evidence="1" id="KW-0479">Metal-binding</keyword>
<evidence type="ECO:0000313" key="6">
    <source>
        <dbReference type="EMBL" id="WOG95407.1"/>
    </source>
</evidence>
<keyword evidence="2 4" id="KW-0863">Zinc-finger</keyword>
<sequence length="441" mass="50469">MHEEFKKELKVDVGKWKCCRVRQAALKGVEEKMVQHYANLRKFAGEILRSNSENTVKIMTSRLQEGDPPRFQRIYICYAGLKKAWKECRPVLGLDGCFLKTVTGGQLLSVVGRDGNHCILPVAIAVVENENYESWKWFLQLLIDDLDLGEGTGKTLISDQQKGLDKAIRELMPYVEHRFCTRHLCANLKKVYPSNLVTNCFWTASTSTHPQAFKKAMKELERVSKGAAEKMNELDPGVWSKAFFKTHSSCDSSLNNMSECFNNWIMKARYMPLIDMLIEIHDMIMTRMHQKRDELINLDCVIVPRIKKQLDLAIKNSAGLKVLWDGRDKYLVKGCGTSCEVSLTAWTCSCRLWDLTGVPCPHAVTAIQEARKNPIDFVAEWFCKDTYIKTYSNYLDVIRGEEFWEEVSGETVLPPLIVKKLRGRPKKMRRRVGWEGSKGGA</sequence>